<feature type="compositionally biased region" description="Basic and acidic residues" evidence="1">
    <location>
        <begin position="192"/>
        <end position="208"/>
    </location>
</feature>
<feature type="compositionally biased region" description="Basic and acidic residues" evidence="1">
    <location>
        <begin position="388"/>
        <end position="397"/>
    </location>
</feature>
<dbReference type="AlphaFoldDB" id="A0A210PIY3"/>
<evidence type="ECO:0000313" key="4">
    <source>
        <dbReference type="Proteomes" id="UP000242188"/>
    </source>
</evidence>
<feature type="compositionally biased region" description="Acidic residues" evidence="1">
    <location>
        <begin position="378"/>
        <end position="387"/>
    </location>
</feature>
<keyword evidence="2" id="KW-0732">Signal</keyword>
<feature type="compositionally biased region" description="Gly residues" evidence="1">
    <location>
        <begin position="65"/>
        <end position="77"/>
    </location>
</feature>
<feature type="compositionally biased region" description="Basic and acidic residues" evidence="1">
    <location>
        <begin position="240"/>
        <end position="264"/>
    </location>
</feature>
<feature type="compositionally biased region" description="Low complexity" evidence="1">
    <location>
        <begin position="228"/>
        <end position="237"/>
    </location>
</feature>
<feature type="signal peptide" evidence="2">
    <location>
        <begin position="1"/>
        <end position="25"/>
    </location>
</feature>
<feature type="compositionally biased region" description="Acidic residues" evidence="1">
    <location>
        <begin position="268"/>
        <end position="284"/>
    </location>
</feature>
<evidence type="ECO:0000256" key="1">
    <source>
        <dbReference type="SAM" id="MobiDB-lite"/>
    </source>
</evidence>
<dbReference type="Proteomes" id="UP000242188">
    <property type="component" value="Unassembled WGS sequence"/>
</dbReference>
<comment type="caution">
    <text evidence="3">The sequence shown here is derived from an EMBL/GenBank/DDBJ whole genome shotgun (WGS) entry which is preliminary data.</text>
</comment>
<feature type="region of interest" description="Disordered" evidence="1">
    <location>
        <begin position="53"/>
        <end position="403"/>
    </location>
</feature>
<keyword evidence="4" id="KW-1185">Reference proteome</keyword>
<protein>
    <recommendedName>
        <fullName evidence="5">Dentin sialophosphoprotein-like</fullName>
    </recommendedName>
</protein>
<accession>A0A210PIY3</accession>
<proteinExistence type="predicted"/>
<evidence type="ECO:0000313" key="3">
    <source>
        <dbReference type="EMBL" id="OWF36434.1"/>
    </source>
</evidence>
<reference evidence="3 4" key="1">
    <citation type="journal article" date="2017" name="Nat. Ecol. Evol.">
        <title>Scallop genome provides insights into evolution of bilaterian karyotype and development.</title>
        <authorList>
            <person name="Wang S."/>
            <person name="Zhang J."/>
            <person name="Jiao W."/>
            <person name="Li J."/>
            <person name="Xun X."/>
            <person name="Sun Y."/>
            <person name="Guo X."/>
            <person name="Huan P."/>
            <person name="Dong B."/>
            <person name="Zhang L."/>
            <person name="Hu X."/>
            <person name="Sun X."/>
            <person name="Wang J."/>
            <person name="Zhao C."/>
            <person name="Wang Y."/>
            <person name="Wang D."/>
            <person name="Huang X."/>
            <person name="Wang R."/>
            <person name="Lv J."/>
            <person name="Li Y."/>
            <person name="Zhang Z."/>
            <person name="Liu B."/>
            <person name="Lu W."/>
            <person name="Hui Y."/>
            <person name="Liang J."/>
            <person name="Zhou Z."/>
            <person name="Hou R."/>
            <person name="Li X."/>
            <person name="Liu Y."/>
            <person name="Li H."/>
            <person name="Ning X."/>
            <person name="Lin Y."/>
            <person name="Zhao L."/>
            <person name="Xing Q."/>
            <person name="Dou J."/>
            <person name="Li Y."/>
            <person name="Mao J."/>
            <person name="Guo H."/>
            <person name="Dou H."/>
            <person name="Li T."/>
            <person name="Mu C."/>
            <person name="Jiang W."/>
            <person name="Fu Q."/>
            <person name="Fu X."/>
            <person name="Miao Y."/>
            <person name="Liu J."/>
            <person name="Yu Q."/>
            <person name="Li R."/>
            <person name="Liao H."/>
            <person name="Li X."/>
            <person name="Kong Y."/>
            <person name="Jiang Z."/>
            <person name="Chourrout D."/>
            <person name="Li R."/>
            <person name="Bao Z."/>
        </authorList>
    </citation>
    <scope>NUCLEOTIDE SEQUENCE [LARGE SCALE GENOMIC DNA]</scope>
    <source>
        <strain evidence="3 4">PY_sf001</strain>
    </source>
</reference>
<dbReference type="EMBL" id="NEDP02076619">
    <property type="protein sequence ID" value="OWF36434.1"/>
    <property type="molecule type" value="Genomic_DNA"/>
</dbReference>
<sequence length="403" mass="43526">MARRVHIPLLVVFAVLLYNSQLSDGSVEDQTKHNDKRAMGSMFQDILKSIKTNFVPGSKSKNPKGGEGGDGNSGGSASGSWKNMIPDIAKAFIPDEDQDDNSTSTEDIQDDDSRTNITEIDPQATKVNAGVTENIGEDKKIPNQSPQDAGIPDDMSQDGDKTDEDTHVDDKQDDMQDSGTKADGSADNASEPGEKPGMETEKQNEKVNEGITENMGDNTDLKLMINATTDETVTTTEGADDQKELEAGVHDSAENGVHDNDKIGELSWENESEEVQGEEVDTGDGSENQKTNDDQDEAEEDTVKVNAGVTENLGNDNVNPKPVKSASADGHDVSDDNVNPEPENSASADGHDDHNNKTVTIKQTLKFEKSQSLSWESESPELLEDEMEKGKVAKQIDNDATED</sequence>
<feature type="compositionally biased region" description="Basic and acidic residues" evidence="1">
    <location>
        <begin position="158"/>
        <end position="174"/>
    </location>
</feature>
<name>A0A210PIY3_MIZYE</name>
<feature type="chain" id="PRO_5013392672" description="Dentin sialophosphoprotein-like" evidence="2">
    <location>
        <begin position="26"/>
        <end position="403"/>
    </location>
</feature>
<organism evidence="3 4">
    <name type="scientific">Mizuhopecten yessoensis</name>
    <name type="common">Japanese scallop</name>
    <name type="synonym">Patinopecten yessoensis</name>
    <dbReference type="NCBI Taxonomy" id="6573"/>
    <lineage>
        <taxon>Eukaryota</taxon>
        <taxon>Metazoa</taxon>
        <taxon>Spiralia</taxon>
        <taxon>Lophotrochozoa</taxon>
        <taxon>Mollusca</taxon>
        <taxon>Bivalvia</taxon>
        <taxon>Autobranchia</taxon>
        <taxon>Pteriomorphia</taxon>
        <taxon>Pectinida</taxon>
        <taxon>Pectinoidea</taxon>
        <taxon>Pectinidae</taxon>
        <taxon>Mizuhopecten</taxon>
    </lineage>
</organism>
<evidence type="ECO:0008006" key="5">
    <source>
        <dbReference type="Google" id="ProtNLM"/>
    </source>
</evidence>
<evidence type="ECO:0000256" key="2">
    <source>
        <dbReference type="SAM" id="SignalP"/>
    </source>
</evidence>
<gene>
    <name evidence="3" type="ORF">KP79_PYT03190</name>
</gene>